<evidence type="ECO:0000256" key="2">
    <source>
        <dbReference type="ARBA" id="ARBA00022980"/>
    </source>
</evidence>
<keyword evidence="6" id="KW-1185">Reference proteome</keyword>
<evidence type="ECO:0000256" key="1">
    <source>
        <dbReference type="ARBA" id="ARBA00005251"/>
    </source>
</evidence>
<evidence type="ECO:0000313" key="5">
    <source>
        <dbReference type="EMBL" id="KLO05743.1"/>
    </source>
</evidence>
<accession>A0A0H2R895</accession>
<reference evidence="5 6" key="1">
    <citation type="submission" date="2015-04" db="EMBL/GenBank/DDBJ databases">
        <title>Complete genome sequence of Schizopora paradoxa KUC8140, a cosmopolitan wood degrader in East Asia.</title>
        <authorList>
            <consortium name="DOE Joint Genome Institute"/>
            <person name="Min B."/>
            <person name="Park H."/>
            <person name="Jang Y."/>
            <person name="Kim J.-J."/>
            <person name="Kim K.H."/>
            <person name="Pangilinan J."/>
            <person name="Lipzen A."/>
            <person name="Riley R."/>
            <person name="Grigoriev I.V."/>
            <person name="Spatafora J.W."/>
            <person name="Choi I.-G."/>
        </authorList>
    </citation>
    <scope>NUCLEOTIDE SEQUENCE [LARGE SCALE GENOMIC DNA]</scope>
    <source>
        <strain evidence="5 6">KUC8140</strain>
    </source>
</reference>
<dbReference type="PROSITE" id="PS00360">
    <property type="entry name" value="RIBOSOMAL_S9"/>
    <property type="match status" value="1"/>
</dbReference>
<protein>
    <submittedName>
        <fullName evidence="5">Ribosomal protein S5 domain 2-like protein</fullName>
    </submittedName>
</protein>
<dbReference type="GO" id="GO:0003723">
    <property type="term" value="F:RNA binding"/>
    <property type="evidence" value="ECO:0007669"/>
    <property type="project" value="TreeGrafter"/>
</dbReference>
<dbReference type="Proteomes" id="UP000053477">
    <property type="component" value="Unassembled WGS sequence"/>
</dbReference>
<evidence type="ECO:0000313" key="6">
    <source>
        <dbReference type="Proteomes" id="UP000053477"/>
    </source>
</evidence>
<keyword evidence="2 4" id="KW-0689">Ribosomal protein</keyword>
<name>A0A0H2R895_9AGAM</name>
<dbReference type="OrthoDB" id="10254627at2759"/>
<dbReference type="AlphaFoldDB" id="A0A0H2R895"/>
<dbReference type="STRING" id="27342.A0A0H2R895"/>
<dbReference type="FunCoup" id="A0A0H2R895">
    <property type="interactions" value="176"/>
</dbReference>
<dbReference type="InParanoid" id="A0A0H2R895"/>
<sequence>MASIAFSSRRFTIPVQNVLRRSYATTSGSFVPPAAQQDVMHAPRRRILPNPESKTFYTGRAAFYDYVSSLELAIHHTRTKLKQLHLTPLPEFALKSLPPLVPVWKSKNDLSTSLSTKLSAARHRRLIELLNQLNDFRRIAQTAGHADLGLGLTNILEVFERDDKEEHLRRGIRKPVVLDQYGRSYTLGKRKTSSARVWMISSQHAVESKIQAGATPSPPTTEIIVNNKPLSSYFPMPADRERILFPFKITGLLGAYNVFSITRGGGTSGQSGAVAHGIAKGLAAHVPDVALILRRAKLLRRDPRMVERKKTGLAKARKAYAWVKR</sequence>
<dbReference type="InterPro" id="IPR020568">
    <property type="entry name" value="Ribosomal_Su5_D2-typ_SF"/>
</dbReference>
<dbReference type="GO" id="GO:0005763">
    <property type="term" value="C:mitochondrial small ribosomal subunit"/>
    <property type="evidence" value="ECO:0007669"/>
    <property type="project" value="TreeGrafter"/>
</dbReference>
<evidence type="ECO:0000256" key="4">
    <source>
        <dbReference type="RuleBase" id="RU003815"/>
    </source>
</evidence>
<proteinExistence type="inferred from homology"/>
<gene>
    <name evidence="5" type="ORF">SCHPADRAFT_883506</name>
</gene>
<dbReference type="InterPro" id="IPR020574">
    <property type="entry name" value="Ribosomal_uS9_CS"/>
</dbReference>
<dbReference type="SUPFAM" id="SSF54211">
    <property type="entry name" value="Ribosomal protein S5 domain 2-like"/>
    <property type="match status" value="1"/>
</dbReference>
<dbReference type="GO" id="GO:0003735">
    <property type="term" value="F:structural constituent of ribosome"/>
    <property type="evidence" value="ECO:0007669"/>
    <property type="project" value="InterPro"/>
</dbReference>
<dbReference type="InterPro" id="IPR014721">
    <property type="entry name" value="Ribsml_uS5_D2-typ_fold_subgr"/>
</dbReference>
<comment type="similarity">
    <text evidence="1 4">Belongs to the universal ribosomal protein uS9 family.</text>
</comment>
<dbReference type="Pfam" id="PF00380">
    <property type="entry name" value="Ribosomal_S9"/>
    <property type="match status" value="1"/>
</dbReference>
<dbReference type="InterPro" id="IPR000754">
    <property type="entry name" value="Ribosomal_uS9"/>
</dbReference>
<dbReference type="GO" id="GO:0006412">
    <property type="term" value="P:translation"/>
    <property type="evidence" value="ECO:0007669"/>
    <property type="project" value="InterPro"/>
</dbReference>
<dbReference type="PANTHER" id="PTHR21569:SF1">
    <property type="entry name" value="SMALL RIBOSOMAL SUBUNIT PROTEIN US9M"/>
    <property type="match status" value="1"/>
</dbReference>
<dbReference type="PANTHER" id="PTHR21569">
    <property type="entry name" value="RIBOSOMAL PROTEIN S9"/>
    <property type="match status" value="1"/>
</dbReference>
<dbReference type="Gene3D" id="3.30.230.10">
    <property type="match status" value="1"/>
</dbReference>
<organism evidence="5 6">
    <name type="scientific">Schizopora paradoxa</name>
    <dbReference type="NCBI Taxonomy" id="27342"/>
    <lineage>
        <taxon>Eukaryota</taxon>
        <taxon>Fungi</taxon>
        <taxon>Dikarya</taxon>
        <taxon>Basidiomycota</taxon>
        <taxon>Agaricomycotina</taxon>
        <taxon>Agaricomycetes</taxon>
        <taxon>Hymenochaetales</taxon>
        <taxon>Schizoporaceae</taxon>
        <taxon>Schizopora</taxon>
    </lineage>
</organism>
<dbReference type="EMBL" id="KQ086271">
    <property type="protein sequence ID" value="KLO05743.1"/>
    <property type="molecule type" value="Genomic_DNA"/>
</dbReference>
<evidence type="ECO:0000256" key="3">
    <source>
        <dbReference type="ARBA" id="ARBA00023274"/>
    </source>
</evidence>
<keyword evidence="3 4" id="KW-0687">Ribonucleoprotein</keyword>